<name>A0ABR2JSF0_9EUKA</name>
<evidence type="ECO:0000313" key="1">
    <source>
        <dbReference type="EMBL" id="KAK8881373.1"/>
    </source>
</evidence>
<evidence type="ECO:0000313" key="2">
    <source>
        <dbReference type="Proteomes" id="UP001470230"/>
    </source>
</evidence>
<accession>A0ABR2JSF0</accession>
<organism evidence="1 2">
    <name type="scientific">Tritrichomonas musculus</name>
    <dbReference type="NCBI Taxonomy" id="1915356"/>
    <lineage>
        <taxon>Eukaryota</taxon>
        <taxon>Metamonada</taxon>
        <taxon>Parabasalia</taxon>
        <taxon>Tritrichomonadida</taxon>
        <taxon>Tritrichomonadidae</taxon>
        <taxon>Tritrichomonas</taxon>
    </lineage>
</organism>
<evidence type="ECO:0008006" key="3">
    <source>
        <dbReference type="Google" id="ProtNLM"/>
    </source>
</evidence>
<comment type="caution">
    <text evidence="1">The sequence shown here is derived from an EMBL/GenBank/DDBJ whole genome shotgun (WGS) entry which is preliminary data.</text>
</comment>
<keyword evidence="2" id="KW-1185">Reference proteome</keyword>
<sequence length="276" mass="31101">MSQYKTIISNYNMNGADQVDEQTEPSEDTQDEVCSICSSVRQDQLLSYPLFIYRTKLPFIINKPPIQKVEDAKIAAVDDEIKVEPVFDNGGGESSLASLITRMIRNRSQDQTQTEENGQNEGQNETVTKRCTVENNFIIQFSLCQHPLHPSCVNRSCFKCPIDRSLRNGFLPRLDELPASKICSEGAEVSEESVAQQIKNSISNFIVHFTSSFENSVDKQENMFVELVKSISGLISTYEARLRSLPDCLDLVTQPLPDVLVRVQASREAENRRSVK</sequence>
<reference evidence="1 2" key="1">
    <citation type="submission" date="2024-04" db="EMBL/GenBank/DDBJ databases">
        <title>Tritrichomonas musculus Genome.</title>
        <authorList>
            <person name="Alves-Ferreira E."/>
            <person name="Grigg M."/>
            <person name="Lorenzi H."/>
            <person name="Galac M."/>
        </authorList>
    </citation>
    <scope>NUCLEOTIDE SEQUENCE [LARGE SCALE GENOMIC DNA]</scope>
    <source>
        <strain evidence="1 2">EAF2021</strain>
    </source>
</reference>
<dbReference type="Proteomes" id="UP001470230">
    <property type="component" value="Unassembled WGS sequence"/>
</dbReference>
<gene>
    <name evidence="1" type="ORF">M9Y10_004109</name>
</gene>
<dbReference type="EMBL" id="JAPFFF010000010">
    <property type="protein sequence ID" value="KAK8881373.1"/>
    <property type="molecule type" value="Genomic_DNA"/>
</dbReference>
<proteinExistence type="predicted"/>
<protein>
    <recommendedName>
        <fullName evidence="3">RING-type domain-containing protein</fullName>
    </recommendedName>
</protein>